<dbReference type="InterPro" id="IPR006139">
    <property type="entry name" value="D-isomer_2_OHA_DH_cat_dom"/>
</dbReference>
<organism evidence="7 8">
    <name type="scientific">Candidatus Paenalcaligenes intestinipullorum</name>
    <dbReference type="NCBI Taxonomy" id="2838718"/>
    <lineage>
        <taxon>Bacteria</taxon>
        <taxon>Pseudomonadati</taxon>
        <taxon>Pseudomonadota</taxon>
        <taxon>Betaproteobacteria</taxon>
        <taxon>Burkholderiales</taxon>
        <taxon>Alcaligenaceae</taxon>
        <taxon>Paenalcaligenes</taxon>
    </lineage>
</organism>
<accession>A0A9D2RIF6</accession>
<dbReference type="InterPro" id="IPR029753">
    <property type="entry name" value="D-isomer_DH_CS"/>
</dbReference>
<evidence type="ECO:0000313" key="7">
    <source>
        <dbReference type="EMBL" id="HJD44440.1"/>
    </source>
</evidence>
<proteinExistence type="inferred from homology"/>
<feature type="domain" description="D-isomer specific 2-hydroxyacid dehydrogenase NAD-binding" evidence="6">
    <location>
        <begin position="111"/>
        <end position="291"/>
    </location>
</feature>
<dbReference type="PANTHER" id="PTHR43761">
    <property type="entry name" value="D-ISOMER SPECIFIC 2-HYDROXYACID DEHYDROGENASE FAMILY PROTEIN (AFU_ORTHOLOGUE AFUA_1G13630)"/>
    <property type="match status" value="1"/>
</dbReference>
<dbReference type="SUPFAM" id="SSF51735">
    <property type="entry name" value="NAD(P)-binding Rossmann-fold domains"/>
    <property type="match status" value="1"/>
</dbReference>
<dbReference type="SUPFAM" id="SSF52283">
    <property type="entry name" value="Formate/glycerate dehydrogenase catalytic domain-like"/>
    <property type="match status" value="1"/>
</dbReference>
<evidence type="ECO:0000256" key="2">
    <source>
        <dbReference type="ARBA" id="ARBA00023002"/>
    </source>
</evidence>
<dbReference type="InterPro" id="IPR006140">
    <property type="entry name" value="D-isomer_DH_NAD-bd"/>
</dbReference>
<dbReference type="Pfam" id="PF02826">
    <property type="entry name" value="2-Hacid_dh_C"/>
    <property type="match status" value="1"/>
</dbReference>
<reference evidence="7" key="1">
    <citation type="journal article" date="2021" name="PeerJ">
        <title>Extensive microbial diversity within the chicken gut microbiome revealed by metagenomics and culture.</title>
        <authorList>
            <person name="Gilroy R."/>
            <person name="Ravi A."/>
            <person name="Getino M."/>
            <person name="Pursley I."/>
            <person name="Horton D.L."/>
            <person name="Alikhan N.F."/>
            <person name="Baker D."/>
            <person name="Gharbi K."/>
            <person name="Hall N."/>
            <person name="Watson M."/>
            <person name="Adriaenssens E.M."/>
            <person name="Foster-Nyarko E."/>
            <person name="Jarju S."/>
            <person name="Secka A."/>
            <person name="Antonio M."/>
            <person name="Oren A."/>
            <person name="Chaudhuri R.R."/>
            <person name="La Ragione R."/>
            <person name="Hildebrand F."/>
            <person name="Pallen M.J."/>
        </authorList>
    </citation>
    <scope>NUCLEOTIDE SEQUENCE</scope>
    <source>
        <strain evidence="7">9264</strain>
    </source>
</reference>
<dbReference type="CDD" id="cd12162">
    <property type="entry name" value="2-Hacid_dh_4"/>
    <property type="match status" value="1"/>
</dbReference>
<sequence length="321" mass="34540">MTSTSLNVVFLDRATLPESLGLATLEFPHQLTLYEHSSPSEALQRVVDADIVITNKVPITAELLEQAPKLKLVAVAATGINMIDLEACAAHQVAVSNVRDYAGNTVPEHVLALIFALRRSLLPYHRSIAAGRWQEANQFCYFDYPIQDLAGSTLGIIGAGSLGQSLATLAKALGMNVIFSARKGASTVPNDRVAFEELLRTADIISLHCPLTADTTNLIGAPEFAHMQRRPLLINTARGGLIDEHALAHALQTGQIAGAGIDVTTPEPPQADNPLLQLMDLPNFIFTPHVAWASREAIQALADQLIANINAFVRGEPRNLV</sequence>
<evidence type="ECO:0000256" key="3">
    <source>
        <dbReference type="ARBA" id="ARBA00023027"/>
    </source>
</evidence>
<evidence type="ECO:0000256" key="1">
    <source>
        <dbReference type="ARBA" id="ARBA00005854"/>
    </source>
</evidence>
<dbReference type="Gene3D" id="3.40.50.720">
    <property type="entry name" value="NAD(P)-binding Rossmann-like Domain"/>
    <property type="match status" value="2"/>
</dbReference>
<dbReference type="AlphaFoldDB" id="A0A9D2RIF6"/>
<dbReference type="GO" id="GO:0051287">
    <property type="term" value="F:NAD binding"/>
    <property type="evidence" value="ECO:0007669"/>
    <property type="project" value="InterPro"/>
</dbReference>
<evidence type="ECO:0000259" key="6">
    <source>
        <dbReference type="Pfam" id="PF02826"/>
    </source>
</evidence>
<dbReference type="GO" id="GO:0016616">
    <property type="term" value="F:oxidoreductase activity, acting on the CH-OH group of donors, NAD or NADP as acceptor"/>
    <property type="evidence" value="ECO:0007669"/>
    <property type="project" value="InterPro"/>
</dbReference>
<dbReference type="EMBL" id="DWUQ01000107">
    <property type="protein sequence ID" value="HJD44440.1"/>
    <property type="molecule type" value="Genomic_DNA"/>
</dbReference>
<feature type="domain" description="D-isomer specific 2-hydroxyacid dehydrogenase catalytic" evidence="5">
    <location>
        <begin position="29"/>
        <end position="319"/>
    </location>
</feature>
<protein>
    <submittedName>
        <fullName evidence="7">D-2-hydroxyacid dehydrogenase</fullName>
    </submittedName>
</protein>
<evidence type="ECO:0000259" key="5">
    <source>
        <dbReference type="Pfam" id="PF00389"/>
    </source>
</evidence>
<keyword evidence="2 4" id="KW-0560">Oxidoreductase</keyword>
<dbReference type="PANTHER" id="PTHR43761:SF1">
    <property type="entry name" value="D-ISOMER SPECIFIC 2-HYDROXYACID DEHYDROGENASE CATALYTIC DOMAIN-CONTAINING PROTEIN-RELATED"/>
    <property type="match status" value="1"/>
</dbReference>
<comment type="caution">
    <text evidence="7">The sequence shown here is derived from an EMBL/GenBank/DDBJ whole genome shotgun (WGS) entry which is preliminary data.</text>
</comment>
<keyword evidence="3" id="KW-0520">NAD</keyword>
<evidence type="ECO:0000256" key="4">
    <source>
        <dbReference type="RuleBase" id="RU003719"/>
    </source>
</evidence>
<dbReference type="InterPro" id="IPR050418">
    <property type="entry name" value="D-iso_2-hydroxyacid_DH_PdxB"/>
</dbReference>
<dbReference type="Proteomes" id="UP000823889">
    <property type="component" value="Unassembled WGS sequence"/>
</dbReference>
<dbReference type="PROSITE" id="PS00670">
    <property type="entry name" value="D_2_HYDROXYACID_DH_2"/>
    <property type="match status" value="1"/>
</dbReference>
<name>A0A9D2RIF6_9BURK</name>
<comment type="similarity">
    <text evidence="1 4">Belongs to the D-isomer specific 2-hydroxyacid dehydrogenase family.</text>
</comment>
<dbReference type="InterPro" id="IPR036291">
    <property type="entry name" value="NAD(P)-bd_dom_sf"/>
</dbReference>
<dbReference type="Pfam" id="PF00389">
    <property type="entry name" value="2-Hacid_dh"/>
    <property type="match status" value="1"/>
</dbReference>
<reference evidence="7" key="2">
    <citation type="submission" date="2021-04" db="EMBL/GenBank/DDBJ databases">
        <authorList>
            <person name="Gilroy R."/>
        </authorList>
    </citation>
    <scope>NUCLEOTIDE SEQUENCE</scope>
    <source>
        <strain evidence="7">9264</strain>
    </source>
</reference>
<evidence type="ECO:0000313" key="8">
    <source>
        <dbReference type="Proteomes" id="UP000823889"/>
    </source>
</evidence>
<gene>
    <name evidence="7" type="ORF">H9906_05340</name>
</gene>